<feature type="compositionally biased region" description="Polar residues" evidence="1">
    <location>
        <begin position="276"/>
        <end position="292"/>
    </location>
</feature>
<evidence type="ECO:0000313" key="4">
    <source>
        <dbReference type="Proteomes" id="UP000033140"/>
    </source>
</evidence>
<keyword evidence="2" id="KW-0472">Membrane</keyword>
<feature type="compositionally biased region" description="Polar residues" evidence="1">
    <location>
        <begin position="20"/>
        <end position="35"/>
    </location>
</feature>
<feature type="region of interest" description="Disordered" evidence="1">
    <location>
        <begin position="168"/>
        <end position="218"/>
    </location>
</feature>
<gene>
    <name evidence="3" type="ORF">G7K_3466-t1</name>
</gene>
<keyword evidence="2" id="KW-0812">Transmembrane</keyword>
<accession>A0A0E9NIS8</accession>
<dbReference type="AlphaFoldDB" id="A0A0E9NIS8"/>
<reference evidence="3 4" key="1">
    <citation type="journal article" date="2011" name="J. Gen. Appl. Microbiol.">
        <title>Draft genome sequencing of the enigmatic yeast Saitoella complicata.</title>
        <authorList>
            <person name="Nishida H."/>
            <person name="Hamamoto M."/>
            <person name="Sugiyama J."/>
        </authorList>
    </citation>
    <scope>NUCLEOTIDE SEQUENCE [LARGE SCALE GENOMIC DNA]</scope>
    <source>
        <strain evidence="3 4">NRRL Y-17804</strain>
    </source>
</reference>
<feature type="region of interest" description="Disordered" evidence="1">
    <location>
        <begin position="477"/>
        <end position="508"/>
    </location>
</feature>
<comment type="caution">
    <text evidence="3">The sequence shown here is derived from an EMBL/GenBank/DDBJ whole genome shotgun (WGS) entry which is preliminary data.</text>
</comment>
<dbReference type="PANTHER" id="PTHR38701">
    <property type="entry name" value="CHROMOSOME 8, WHOLE GENOME SHOTGUN SEQUENCE"/>
    <property type="match status" value="1"/>
</dbReference>
<dbReference type="PANTHER" id="PTHR38701:SF1">
    <property type="entry name" value="UP-REGULATED DURING SEPTATION PROTEIN 1 DOMAIN-CONTAINING PROTEIN"/>
    <property type="match status" value="1"/>
</dbReference>
<feature type="compositionally biased region" description="Polar residues" evidence="1">
    <location>
        <begin position="61"/>
        <end position="70"/>
    </location>
</feature>
<name>A0A0E9NIS8_SAICN</name>
<feature type="compositionally biased region" description="Polar residues" evidence="1">
    <location>
        <begin position="300"/>
        <end position="313"/>
    </location>
</feature>
<feature type="compositionally biased region" description="Polar residues" evidence="1">
    <location>
        <begin position="1"/>
        <end position="13"/>
    </location>
</feature>
<feature type="transmembrane region" description="Helical" evidence="2">
    <location>
        <begin position="530"/>
        <end position="551"/>
    </location>
</feature>
<feature type="region of interest" description="Disordered" evidence="1">
    <location>
        <begin position="1"/>
        <end position="136"/>
    </location>
</feature>
<evidence type="ECO:0000313" key="3">
    <source>
        <dbReference type="EMBL" id="GAO49315.1"/>
    </source>
</evidence>
<dbReference type="Proteomes" id="UP000033140">
    <property type="component" value="Unassembled WGS sequence"/>
</dbReference>
<evidence type="ECO:0000256" key="1">
    <source>
        <dbReference type="SAM" id="MobiDB-lite"/>
    </source>
</evidence>
<feature type="compositionally biased region" description="Low complexity" evidence="1">
    <location>
        <begin position="232"/>
        <end position="252"/>
    </location>
</feature>
<organism evidence="3 4">
    <name type="scientific">Saitoella complicata (strain BCRC 22490 / CBS 7301 / JCM 7358 / NBRC 10748 / NRRL Y-17804)</name>
    <dbReference type="NCBI Taxonomy" id="698492"/>
    <lineage>
        <taxon>Eukaryota</taxon>
        <taxon>Fungi</taxon>
        <taxon>Dikarya</taxon>
        <taxon>Ascomycota</taxon>
        <taxon>Taphrinomycotina</taxon>
        <taxon>Taphrinomycotina incertae sedis</taxon>
        <taxon>Saitoella</taxon>
    </lineage>
</organism>
<evidence type="ECO:0000256" key="2">
    <source>
        <dbReference type="SAM" id="Phobius"/>
    </source>
</evidence>
<feature type="compositionally biased region" description="Low complexity" evidence="1">
    <location>
        <begin position="209"/>
        <end position="218"/>
    </location>
</feature>
<proteinExistence type="predicted"/>
<dbReference type="EMBL" id="BACD03000021">
    <property type="protein sequence ID" value="GAO49315.1"/>
    <property type="molecule type" value="Genomic_DNA"/>
</dbReference>
<dbReference type="STRING" id="698492.A0A0E9NIS8"/>
<feature type="compositionally biased region" description="Low complexity" evidence="1">
    <location>
        <begin position="37"/>
        <end position="47"/>
    </location>
</feature>
<keyword evidence="4" id="KW-1185">Reference proteome</keyword>
<protein>
    <submittedName>
        <fullName evidence="3">Uncharacterized protein</fullName>
    </submittedName>
</protein>
<dbReference type="OMA" id="HENEPTW"/>
<feature type="compositionally biased region" description="Gly residues" evidence="1">
    <location>
        <begin position="489"/>
        <end position="508"/>
    </location>
</feature>
<reference evidence="3 4" key="3">
    <citation type="journal article" date="2015" name="Genome Announc.">
        <title>Draft Genome Sequence of the Archiascomycetous Yeast Saitoella complicata.</title>
        <authorList>
            <person name="Yamauchi K."/>
            <person name="Kondo S."/>
            <person name="Hamamoto M."/>
            <person name="Takahashi Y."/>
            <person name="Ogura Y."/>
            <person name="Hayashi T."/>
            <person name="Nishida H."/>
        </authorList>
    </citation>
    <scope>NUCLEOTIDE SEQUENCE [LARGE SCALE GENOMIC DNA]</scope>
    <source>
        <strain evidence="3 4">NRRL Y-17804</strain>
    </source>
</reference>
<feature type="region of interest" description="Disordered" evidence="1">
    <location>
        <begin position="232"/>
        <end position="332"/>
    </location>
</feature>
<sequence>MVTQTPRSQTSMDTRPRFGTPSSIATTSKPRTPTLTPRAASSMRLRSPSPPIPSRLPNSITTRSPKQRTPGSIKLEAPGPGVGGRVLRSPGQMMGSPSLPPPAERARTRTESGGRSTPLASGRSEVGRTGPPAMRRAGTQTVMGMTSGHETPAAGAGTGTGKFFYISDSKKPSTPTPTLIRKPSVPLFTSSSTPEIILGPLRPTAPRQTSTASNTSSASSKFFYANGAAEPVPAAEVADQRRSLTSSKSSSSIHQKSPPQTFTQLATPVPAPSAQPPTLSQPAISTSPSSDRSTTEKRLSTGSQKTSRPSSLISAPEPKSLSKSGLDPHQDARTTRKILDLEISNTSLLAVNSTLERQTRKQAAELRELRRRMARGSLVPSKIDSDDEYASASSHSEFDGSDSEGEVGDRRGGEEFATFVTQTQKLTSSLSDAVHSTERMLKEGYRALASQVRASEVGIGGRVLIGDESFVESEDGVEVPMSPEDGDGGKVGIGNGNGGEGRDSGMGGSQAELLRKLEEELEYFGCEVRLIFLFIIGLLAFSCLALDTWALSFTGSLKGVIEGR</sequence>
<feature type="compositionally biased region" description="Polar residues" evidence="1">
    <location>
        <begin position="253"/>
        <end position="266"/>
    </location>
</feature>
<feature type="region of interest" description="Disordered" evidence="1">
    <location>
        <begin position="377"/>
        <end position="410"/>
    </location>
</feature>
<reference evidence="3 4" key="2">
    <citation type="journal article" date="2014" name="J. Gen. Appl. Microbiol.">
        <title>The early diverging ascomycetous budding yeast Saitoella complicata has three histone deacetylases belonging to the Clr6, Hos2, and Rpd3 lineages.</title>
        <authorList>
            <person name="Nishida H."/>
            <person name="Matsumoto T."/>
            <person name="Kondo S."/>
            <person name="Hamamoto M."/>
            <person name="Yoshikawa H."/>
        </authorList>
    </citation>
    <scope>NUCLEOTIDE SEQUENCE [LARGE SCALE GENOMIC DNA]</scope>
    <source>
        <strain evidence="3 4">NRRL Y-17804</strain>
    </source>
</reference>
<keyword evidence="2" id="KW-1133">Transmembrane helix</keyword>